<evidence type="ECO:0000259" key="4">
    <source>
        <dbReference type="Pfam" id="PF13511"/>
    </source>
</evidence>
<feature type="domain" description="Glutaredoxin" evidence="3">
    <location>
        <begin position="97"/>
        <end position="154"/>
    </location>
</feature>
<evidence type="ECO:0000256" key="1">
    <source>
        <dbReference type="SAM" id="MobiDB-lite"/>
    </source>
</evidence>
<evidence type="ECO:0000313" key="6">
    <source>
        <dbReference type="Proteomes" id="UP000017184"/>
    </source>
</evidence>
<name>U5N9K6_9BURK</name>
<feature type="signal peptide" evidence="2">
    <location>
        <begin position="1"/>
        <end position="39"/>
    </location>
</feature>
<dbReference type="InterPro" id="IPR036249">
    <property type="entry name" value="Thioredoxin-like_sf"/>
</dbReference>
<evidence type="ECO:0000313" key="5">
    <source>
        <dbReference type="EMBL" id="AGX88000.1"/>
    </source>
</evidence>
<feature type="domain" description="DUF4124" evidence="4">
    <location>
        <begin position="30"/>
        <end position="78"/>
    </location>
</feature>
<dbReference type="SUPFAM" id="SSF52833">
    <property type="entry name" value="Thioredoxin-like"/>
    <property type="match status" value="1"/>
</dbReference>
<evidence type="ECO:0000256" key="2">
    <source>
        <dbReference type="SAM" id="SignalP"/>
    </source>
</evidence>
<dbReference type="InterPro" id="IPR002109">
    <property type="entry name" value="Glutaredoxin"/>
</dbReference>
<dbReference type="KEGG" id="cbx:Cenrod_1922"/>
<evidence type="ECO:0000259" key="3">
    <source>
        <dbReference type="Pfam" id="PF00462"/>
    </source>
</evidence>
<dbReference type="RefSeq" id="WP_022774666.1">
    <property type="nucleotide sequence ID" value="NC_022576.1"/>
</dbReference>
<dbReference type="PROSITE" id="PS51354">
    <property type="entry name" value="GLUTAREDOXIN_2"/>
    <property type="match status" value="1"/>
</dbReference>
<sequence>MDRYTSLPLPPHRMVAPWARGLWCCALVAAVCSAYPAGAQTIYRSVDAKGRVVFSDKPPADTDNAQPLDIRGAAASDAVTTTGMPFALRQAVSQYPVTLYTTKGCVPCDGGRAWLQQRGVPFSEKLVQSPEDAKMLRQLFGSVSIPMLTVGAQHLRGFSEAEWVQNIDAAGYPQESQLPPGYSNPAPVALVPPKVPVPARDAEPAQPTPATPSVAPPAGLQF</sequence>
<dbReference type="Gene3D" id="3.40.30.10">
    <property type="entry name" value="Glutaredoxin"/>
    <property type="match status" value="1"/>
</dbReference>
<dbReference type="Proteomes" id="UP000017184">
    <property type="component" value="Chromosome"/>
</dbReference>
<proteinExistence type="predicted"/>
<feature type="chain" id="PRO_5004663018" evidence="2">
    <location>
        <begin position="40"/>
        <end position="222"/>
    </location>
</feature>
<protein>
    <submittedName>
        <fullName evidence="5">Uncharacterized protein</fullName>
    </submittedName>
</protein>
<dbReference type="Pfam" id="PF13511">
    <property type="entry name" value="DUF4124"/>
    <property type="match status" value="1"/>
</dbReference>
<reference evidence="5 6" key="1">
    <citation type="journal article" date="2013" name="Genome Biol.">
        <title>Genomic analysis reveals key aspects of prokaryotic symbiosis in the phototrophic consortium "Chlorochromatium aggregatum".</title>
        <authorList>
            <person name="Liu Z."/>
            <person name="Muller J."/>
            <person name="Li T."/>
            <person name="Alvey R.M."/>
            <person name="Vogl K."/>
            <person name="Frigaard N.U."/>
            <person name="Rockwell N.C."/>
            <person name="Boyd E.S."/>
            <person name="Tomsho L.P."/>
            <person name="Schuster S.C."/>
            <person name="Henke P."/>
            <person name="Rohde M."/>
            <person name="Overmann J."/>
            <person name="Bryant D.A."/>
        </authorList>
    </citation>
    <scope>NUCLEOTIDE SEQUENCE [LARGE SCALE GENOMIC DNA]</scope>
    <source>
        <strain evidence="5">CR</strain>
    </source>
</reference>
<dbReference type="InterPro" id="IPR025392">
    <property type="entry name" value="DUF4124"/>
</dbReference>
<keyword evidence="2" id="KW-0732">Signal</keyword>
<organism evidence="5 6">
    <name type="scientific">Candidatus Symbiobacter mobilis CR</name>
    <dbReference type="NCBI Taxonomy" id="946483"/>
    <lineage>
        <taxon>Bacteria</taxon>
        <taxon>Pseudomonadati</taxon>
        <taxon>Pseudomonadota</taxon>
        <taxon>Betaproteobacteria</taxon>
        <taxon>Burkholderiales</taxon>
        <taxon>Comamonadaceae</taxon>
    </lineage>
</organism>
<keyword evidence="6" id="KW-1185">Reference proteome</keyword>
<feature type="region of interest" description="Disordered" evidence="1">
    <location>
        <begin position="175"/>
        <end position="222"/>
    </location>
</feature>
<dbReference type="EMBL" id="CP004885">
    <property type="protein sequence ID" value="AGX88000.1"/>
    <property type="molecule type" value="Genomic_DNA"/>
</dbReference>
<dbReference type="Pfam" id="PF00462">
    <property type="entry name" value="Glutaredoxin"/>
    <property type="match status" value="1"/>
</dbReference>
<dbReference type="AlphaFoldDB" id="U5N9K6"/>
<feature type="compositionally biased region" description="Low complexity" evidence="1">
    <location>
        <begin position="211"/>
        <end position="222"/>
    </location>
</feature>
<accession>U5N9K6</accession>
<dbReference type="CDD" id="cd02976">
    <property type="entry name" value="NrdH"/>
    <property type="match status" value="1"/>
</dbReference>
<dbReference type="eggNOG" id="COG0695">
    <property type="taxonomic scope" value="Bacteria"/>
</dbReference>
<dbReference type="STRING" id="946483.Cenrod_1922"/>
<dbReference type="HOGENOM" id="CLU_111602_0_0_4"/>
<gene>
    <name evidence="5" type="ORF">Cenrod_1922</name>
</gene>